<dbReference type="AlphaFoldDB" id="A0A7E4UZM8"/>
<evidence type="ECO:0000313" key="5">
    <source>
        <dbReference type="WBParaSite" id="Pan_g1462.t1"/>
    </source>
</evidence>
<dbReference type="InterPro" id="IPR019007">
    <property type="entry name" value="Wbp11/ELF5/Saf1_N"/>
</dbReference>
<reference evidence="5" key="2">
    <citation type="submission" date="2020-10" db="UniProtKB">
        <authorList>
            <consortium name="WormBaseParasite"/>
        </authorList>
    </citation>
    <scope>IDENTIFICATION</scope>
</reference>
<protein>
    <submittedName>
        <fullName evidence="5">WW domain-binding protein 11</fullName>
    </submittedName>
</protein>
<keyword evidence="1" id="KW-0175">Coiled coil</keyword>
<keyword evidence="4" id="KW-1185">Reference proteome</keyword>
<dbReference type="Proteomes" id="UP000492821">
    <property type="component" value="Unassembled WGS sequence"/>
</dbReference>
<evidence type="ECO:0000259" key="3">
    <source>
        <dbReference type="Pfam" id="PF09429"/>
    </source>
</evidence>
<sequence>MGKKGGKNVNPADQQRKLDRKRELKRNKKQRVETREAVVKSRDPEEVIDQLRRIDHQIYDPETPTTELLQTKRKKMVGSYISVIAHHRAQKNLEKVKELQNMLNAYENERRDMEERYNAQVFAKEGNLNIPLPGGFFDPEDAMTPASMIPMPPPAPKIHSGILKKPIERKYRRIPPGPPCIPPPDFEDFGEYPIVPNLPTGSSRRVNFGEPEEVDDGNYDPVEIPAEVLNHGLPSLGQLFPNVMTAPLHQHRPPPVVPVAPQPPRLPVISAPAQVAAPSVGPSQPIISAKPQMRDLWRETTRFVPTNVQVKKAVPAKPKKPFSYSSAAPPKPKRPLIVPVMSSDIDTTVTHVTVENTNKKEPKTTDDICDDFLASLGDLI</sequence>
<feature type="region of interest" description="Disordered" evidence="2">
    <location>
        <begin position="1"/>
        <end position="38"/>
    </location>
</feature>
<dbReference type="WBParaSite" id="Pan_g1462.t1">
    <property type="protein sequence ID" value="Pan_g1462.t1"/>
    <property type="gene ID" value="Pan_g1462"/>
</dbReference>
<proteinExistence type="predicted"/>
<feature type="coiled-coil region" evidence="1">
    <location>
        <begin position="89"/>
        <end position="116"/>
    </location>
</feature>
<name>A0A7E4UZM8_PANRE</name>
<evidence type="ECO:0000313" key="4">
    <source>
        <dbReference type="Proteomes" id="UP000492821"/>
    </source>
</evidence>
<organism evidence="4 5">
    <name type="scientific">Panagrellus redivivus</name>
    <name type="common">Microworm</name>
    <dbReference type="NCBI Taxonomy" id="6233"/>
    <lineage>
        <taxon>Eukaryota</taxon>
        <taxon>Metazoa</taxon>
        <taxon>Ecdysozoa</taxon>
        <taxon>Nematoda</taxon>
        <taxon>Chromadorea</taxon>
        <taxon>Rhabditida</taxon>
        <taxon>Tylenchina</taxon>
        <taxon>Panagrolaimomorpha</taxon>
        <taxon>Panagrolaimoidea</taxon>
        <taxon>Panagrolaimidae</taxon>
        <taxon>Panagrellus</taxon>
    </lineage>
</organism>
<dbReference type="Pfam" id="PF09429">
    <property type="entry name" value="Wbp11"/>
    <property type="match status" value="1"/>
</dbReference>
<evidence type="ECO:0000256" key="2">
    <source>
        <dbReference type="SAM" id="MobiDB-lite"/>
    </source>
</evidence>
<dbReference type="GO" id="GO:0006396">
    <property type="term" value="P:RNA processing"/>
    <property type="evidence" value="ECO:0007669"/>
    <property type="project" value="InterPro"/>
</dbReference>
<accession>A0A7E4UZM8</accession>
<reference evidence="4" key="1">
    <citation type="journal article" date="2013" name="Genetics">
        <title>The draft genome and transcriptome of Panagrellus redivivus are shaped by the harsh demands of a free-living lifestyle.</title>
        <authorList>
            <person name="Srinivasan J."/>
            <person name="Dillman A.R."/>
            <person name="Macchietto M.G."/>
            <person name="Heikkinen L."/>
            <person name="Lakso M."/>
            <person name="Fracchia K.M."/>
            <person name="Antoshechkin I."/>
            <person name="Mortazavi A."/>
            <person name="Wong G."/>
            <person name="Sternberg P.W."/>
        </authorList>
    </citation>
    <scope>NUCLEOTIDE SEQUENCE [LARGE SCALE GENOMIC DNA]</scope>
    <source>
        <strain evidence="4">MT8872</strain>
    </source>
</reference>
<feature type="domain" description="Wbp11/ELF5/Saf1 N-terminal" evidence="3">
    <location>
        <begin position="6"/>
        <end position="63"/>
    </location>
</feature>
<evidence type="ECO:0000256" key="1">
    <source>
        <dbReference type="SAM" id="Coils"/>
    </source>
</evidence>